<keyword evidence="2" id="KW-1185">Reference proteome</keyword>
<protein>
    <submittedName>
        <fullName evidence="1">Uncharacterized protein</fullName>
    </submittedName>
</protein>
<dbReference type="AlphaFoldDB" id="A0A7W9UYF9"/>
<evidence type="ECO:0000313" key="2">
    <source>
        <dbReference type="Proteomes" id="UP000588098"/>
    </source>
</evidence>
<reference evidence="1 2" key="1">
    <citation type="submission" date="2020-08" db="EMBL/GenBank/DDBJ databases">
        <title>Genomic Encyclopedia of Type Strains, Phase III (KMG-III): the genomes of soil and plant-associated and newly described type strains.</title>
        <authorList>
            <person name="Whitman W."/>
        </authorList>
    </citation>
    <scope>NUCLEOTIDE SEQUENCE [LARGE SCALE GENOMIC DNA]</scope>
    <source>
        <strain evidence="1 2">CECT 8305</strain>
    </source>
</reference>
<organism evidence="1 2">
    <name type="scientific">Streptomyces zagrosensis</name>
    <dbReference type="NCBI Taxonomy" id="1042984"/>
    <lineage>
        <taxon>Bacteria</taxon>
        <taxon>Bacillati</taxon>
        <taxon>Actinomycetota</taxon>
        <taxon>Actinomycetes</taxon>
        <taxon>Kitasatosporales</taxon>
        <taxon>Streptomycetaceae</taxon>
        <taxon>Streptomyces</taxon>
    </lineage>
</organism>
<proteinExistence type="predicted"/>
<sequence length="78" mass="8236">MLDTVNGGTDNGVGAALAAASSDAGPGTTATMRRPRRTVRQLLHDRRARALRPVTRGTPRPKTWMRAVDAGRALGGGW</sequence>
<comment type="caution">
    <text evidence="1">The sequence shown here is derived from an EMBL/GenBank/DDBJ whole genome shotgun (WGS) entry which is preliminary data.</text>
</comment>
<dbReference type="EMBL" id="JACHJL010000004">
    <property type="protein sequence ID" value="MBB5935296.1"/>
    <property type="molecule type" value="Genomic_DNA"/>
</dbReference>
<gene>
    <name evidence="1" type="ORF">FHS42_002346</name>
</gene>
<accession>A0A7W9UYF9</accession>
<evidence type="ECO:0000313" key="1">
    <source>
        <dbReference type="EMBL" id="MBB5935296.1"/>
    </source>
</evidence>
<dbReference type="Proteomes" id="UP000588098">
    <property type="component" value="Unassembled WGS sequence"/>
</dbReference>
<name>A0A7W9UYF9_9ACTN</name>